<name>A0A6G1M6U0_ORBOL</name>
<evidence type="ECO:0000313" key="2">
    <source>
        <dbReference type="Proteomes" id="UP000483672"/>
    </source>
</evidence>
<gene>
    <name evidence="1" type="ORF">TWF191_010872</name>
</gene>
<reference evidence="1 2" key="1">
    <citation type="submission" date="2019-06" db="EMBL/GenBank/DDBJ databases">
        <authorList>
            <person name="Palmer J.M."/>
        </authorList>
    </citation>
    <scope>NUCLEOTIDE SEQUENCE [LARGE SCALE GENOMIC DNA]</scope>
    <source>
        <strain evidence="1 2">TWF191</strain>
    </source>
</reference>
<protein>
    <submittedName>
        <fullName evidence="1">Uncharacterized protein</fullName>
    </submittedName>
</protein>
<accession>A0A6G1M6U0</accession>
<evidence type="ECO:0000313" key="1">
    <source>
        <dbReference type="EMBL" id="KAF3230171.1"/>
    </source>
</evidence>
<comment type="caution">
    <text evidence="1">The sequence shown here is derived from an EMBL/GenBank/DDBJ whole genome shotgun (WGS) entry which is preliminary data.</text>
</comment>
<dbReference type="Proteomes" id="UP000483672">
    <property type="component" value="Unassembled WGS sequence"/>
</dbReference>
<sequence>MSKYYVLDTICNCFSLDHPGLRLDGHAMAGPVNAIPSQFIHTIRRPGMGSDPFDLNYLWLGREDDMRMHLARWLACRNPSTMQPPFLMALAQLSLLFWATFTMRARASELLTQYLHFRSPLLMSFDIEYIYRRPSIIAW</sequence>
<dbReference type="AlphaFoldDB" id="A0A6G1M6U0"/>
<dbReference type="EMBL" id="WIPF01000009">
    <property type="protein sequence ID" value="KAF3230171.1"/>
    <property type="molecule type" value="Genomic_DNA"/>
</dbReference>
<organism evidence="1 2">
    <name type="scientific">Orbilia oligospora</name>
    <name type="common">Nematode-trapping fungus</name>
    <name type="synonym">Arthrobotrys oligospora</name>
    <dbReference type="NCBI Taxonomy" id="2813651"/>
    <lineage>
        <taxon>Eukaryota</taxon>
        <taxon>Fungi</taxon>
        <taxon>Dikarya</taxon>
        <taxon>Ascomycota</taxon>
        <taxon>Pezizomycotina</taxon>
        <taxon>Orbiliomycetes</taxon>
        <taxon>Orbiliales</taxon>
        <taxon>Orbiliaceae</taxon>
        <taxon>Orbilia</taxon>
    </lineage>
</organism>
<proteinExistence type="predicted"/>